<evidence type="ECO:0000256" key="1">
    <source>
        <dbReference type="SAM" id="MobiDB-lite"/>
    </source>
</evidence>
<accession>A0A0F9H733</accession>
<feature type="compositionally biased region" description="Basic and acidic residues" evidence="1">
    <location>
        <begin position="33"/>
        <end position="42"/>
    </location>
</feature>
<evidence type="ECO:0000313" key="2">
    <source>
        <dbReference type="EMBL" id="KKM06894.1"/>
    </source>
</evidence>
<dbReference type="AlphaFoldDB" id="A0A0F9H733"/>
<protein>
    <submittedName>
        <fullName evidence="2">Uncharacterized protein</fullName>
    </submittedName>
</protein>
<feature type="compositionally biased region" description="Basic residues" evidence="1">
    <location>
        <begin position="1"/>
        <end position="32"/>
    </location>
</feature>
<organism evidence="2">
    <name type="scientific">marine sediment metagenome</name>
    <dbReference type="NCBI Taxonomy" id="412755"/>
    <lineage>
        <taxon>unclassified sequences</taxon>
        <taxon>metagenomes</taxon>
        <taxon>ecological metagenomes</taxon>
    </lineage>
</organism>
<feature type="region of interest" description="Disordered" evidence="1">
    <location>
        <begin position="1"/>
        <end position="42"/>
    </location>
</feature>
<dbReference type="EMBL" id="LAZR01015892">
    <property type="protein sequence ID" value="KKM06894.1"/>
    <property type="molecule type" value="Genomic_DNA"/>
</dbReference>
<reference evidence="2" key="1">
    <citation type="journal article" date="2015" name="Nature">
        <title>Complex archaea that bridge the gap between prokaryotes and eukaryotes.</title>
        <authorList>
            <person name="Spang A."/>
            <person name="Saw J.H."/>
            <person name="Jorgensen S.L."/>
            <person name="Zaremba-Niedzwiedzka K."/>
            <person name="Martijn J."/>
            <person name="Lind A.E."/>
            <person name="van Eijk R."/>
            <person name="Schleper C."/>
            <person name="Guy L."/>
            <person name="Ettema T.J."/>
        </authorList>
    </citation>
    <scope>NUCLEOTIDE SEQUENCE</scope>
</reference>
<sequence length="130" mass="15119">MAAHKKARRRKVARKKVARRVGARRKRRAKKPLLRDPDSCDEKEALTQISDSLGAHRQSLDDLRNELVDRICIVESRISEFVESEMDKLQGFLEQQIDEDTNKIEEISEDIEVRRDVMDEFLKGQQGDLS</sequence>
<proteinExistence type="predicted"/>
<name>A0A0F9H733_9ZZZZ</name>
<comment type="caution">
    <text evidence="2">The sequence shown here is derived from an EMBL/GenBank/DDBJ whole genome shotgun (WGS) entry which is preliminary data.</text>
</comment>
<gene>
    <name evidence="2" type="ORF">LCGC14_1739380</name>
</gene>